<evidence type="ECO:0000259" key="12">
    <source>
        <dbReference type="Pfam" id="PF00764"/>
    </source>
</evidence>
<evidence type="ECO:0000313" key="15">
    <source>
        <dbReference type="Proteomes" id="UP001143981"/>
    </source>
</evidence>
<evidence type="ECO:0000259" key="13">
    <source>
        <dbReference type="Pfam" id="PF20979"/>
    </source>
</evidence>
<dbReference type="GO" id="GO:0000053">
    <property type="term" value="P:argininosuccinate metabolic process"/>
    <property type="evidence" value="ECO:0007669"/>
    <property type="project" value="TreeGrafter"/>
</dbReference>
<dbReference type="NCBIfam" id="TIGR00032">
    <property type="entry name" value="argG"/>
    <property type="match status" value="1"/>
</dbReference>
<protein>
    <recommendedName>
        <fullName evidence="4">Argininosuccinate synthase</fullName>
        <ecNumber evidence="3">6.3.4.5</ecNumber>
    </recommendedName>
    <alternativeName>
        <fullName evidence="10">Citrulline--aspartate ligase</fullName>
    </alternativeName>
</protein>
<dbReference type="EMBL" id="JANBOI010000480">
    <property type="protein sequence ID" value="KAJ1730256.1"/>
    <property type="molecule type" value="Genomic_DNA"/>
</dbReference>
<evidence type="ECO:0000256" key="5">
    <source>
        <dbReference type="ARBA" id="ARBA00022571"/>
    </source>
</evidence>
<feature type="domain" description="Arginosuccinate synthase-like N-terminal" evidence="12">
    <location>
        <begin position="16"/>
        <end position="180"/>
    </location>
</feature>
<evidence type="ECO:0000256" key="7">
    <source>
        <dbReference type="ARBA" id="ARBA00022605"/>
    </source>
</evidence>
<dbReference type="GO" id="GO:0006526">
    <property type="term" value="P:L-arginine biosynthetic process"/>
    <property type="evidence" value="ECO:0007669"/>
    <property type="project" value="UniProtKB-KW"/>
</dbReference>
<dbReference type="PROSITE" id="PS00564">
    <property type="entry name" value="ARGININOSUCCIN_SYN_1"/>
    <property type="match status" value="1"/>
</dbReference>
<dbReference type="FunFam" id="3.90.1260.10:FF:000003">
    <property type="entry name" value="Argininosuccinate synthase"/>
    <property type="match status" value="1"/>
</dbReference>
<evidence type="ECO:0000256" key="1">
    <source>
        <dbReference type="ARBA" id="ARBA00004967"/>
    </source>
</evidence>
<dbReference type="InterPro" id="IPR048267">
    <property type="entry name" value="Arginosuc_syn_N"/>
</dbReference>
<dbReference type="OrthoDB" id="1688907at2759"/>
<dbReference type="Pfam" id="PF20979">
    <property type="entry name" value="Arginosuc_syn_C"/>
    <property type="match status" value="1"/>
</dbReference>
<keyword evidence="5" id="KW-0055">Arginine biosynthesis</keyword>
<comment type="similarity">
    <text evidence="11">Belongs to the argininosuccinate synthase family. Type 1 subfamily.</text>
</comment>
<organism evidence="14 15">
    <name type="scientific">Coemansia biformis</name>
    <dbReference type="NCBI Taxonomy" id="1286918"/>
    <lineage>
        <taxon>Eukaryota</taxon>
        <taxon>Fungi</taxon>
        <taxon>Fungi incertae sedis</taxon>
        <taxon>Zoopagomycota</taxon>
        <taxon>Kickxellomycotina</taxon>
        <taxon>Kickxellomycetes</taxon>
        <taxon>Kickxellales</taxon>
        <taxon>Kickxellaceae</taxon>
        <taxon>Coemansia</taxon>
    </lineage>
</organism>
<sequence>MSAAAASAVAPGSKGRVLLAYSGGLDTSCILVWLIEEGYEVMAYMADVGQEEDFEAARAKALSVGASKVFIEDLRRELVEELVIPTIQANAVYETVYLLGTSVARPVIARSQVAIAKREGCTHVSHGCTGKGNDQVRFELAYYALDPTLKVVAPWRVPEFYKRFPGRNALLAYAAEKGIPVSQTPSKPWSTDENLFHISYEAGILEDPNVTPPVDMWKLTVAPEDAPNTPERITITFKAGKPVRVTNEGDGTDVSDPLELFLYLNTVARRNGVGRIDIVENRFIGIKSRGCYETPGGTILRAAHIDLEGLVLDREVRAYRDEHITPVFGKIMYNGLYFSPEGDLITKMIPLTQTSVNGSVRVKLYKGSLSMEGRWSDSETLYDMEQSSMDVQGDFEPTDSEGFIKIQSIRLKKWGAKLQQN</sequence>
<evidence type="ECO:0000256" key="4">
    <source>
        <dbReference type="ARBA" id="ARBA00014810"/>
    </source>
</evidence>
<dbReference type="GO" id="GO:0004055">
    <property type="term" value="F:argininosuccinate synthase activity"/>
    <property type="evidence" value="ECO:0007669"/>
    <property type="project" value="UniProtKB-EC"/>
</dbReference>
<keyword evidence="7" id="KW-0028">Amino-acid biosynthesis</keyword>
<proteinExistence type="inferred from homology"/>
<dbReference type="SUPFAM" id="SSF52402">
    <property type="entry name" value="Adenine nucleotide alpha hydrolases-like"/>
    <property type="match status" value="1"/>
</dbReference>
<feature type="domain" description="Arginosuccinate synthase C-terminal" evidence="13">
    <location>
        <begin position="189"/>
        <end position="413"/>
    </location>
</feature>
<evidence type="ECO:0000256" key="2">
    <source>
        <dbReference type="ARBA" id="ARBA00011881"/>
    </source>
</evidence>
<comment type="caution">
    <text evidence="14">The sequence shown here is derived from an EMBL/GenBank/DDBJ whole genome shotgun (WGS) entry which is preliminary data.</text>
</comment>
<comment type="pathway">
    <text evidence="1">Amino-acid biosynthesis; L-arginine biosynthesis; L-arginine from L-ornithine and carbamoyl phosphate: step 2/3.</text>
</comment>
<name>A0A9W7YC10_9FUNG</name>
<dbReference type="Gene3D" id="3.90.1260.10">
    <property type="entry name" value="Argininosuccinate synthetase, chain A, domain 2"/>
    <property type="match status" value="1"/>
</dbReference>
<dbReference type="GO" id="GO:0005737">
    <property type="term" value="C:cytoplasm"/>
    <property type="evidence" value="ECO:0007669"/>
    <property type="project" value="TreeGrafter"/>
</dbReference>
<dbReference type="InterPro" id="IPR014729">
    <property type="entry name" value="Rossmann-like_a/b/a_fold"/>
</dbReference>
<dbReference type="HAMAP" id="MF_00005">
    <property type="entry name" value="Arg_succ_synth_type1"/>
    <property type="match status" value="1"/>
</dbReference>
<dbReference type="NCBIfam" id="NF001770">
    <property type="entry name" value="PRK00509.1"/>
    <property type="match status" value="1"/>
</dbReference>
<dbReference type="PANTHER" id="PTHR11587">
    <property type="entry name" value="ARGININOSUCCINATE SYNTHASE"/>
    <property type="match status" value="1"/>
</dbReference>
<dbReference type="PROSITE" id="PS00565">
    <property type="entry name" value="ARGININOSUCCIN_SYN_2"/>
    <property type="match status" value="1"/>
</dbReference>
<keyword evidence="6 14" id="KW-0436">Ligase</keyword>
<evidence type="ECO:0000256" key="9">
    <source>
        <dbReference type="ARBA" id="ARBA00022840"/>
    </source>
</evidence>
<evidence type="ECO:0000313" key="14">
    <source>
        <dbReference type="EMBL" id="KAJ1730256.1"/>
    </source>
</evidence>
<dbReference type="InterPro" id="IPR018223">
    <property type="entry name" value="Arginosuc_synth_CS"/>
</dbReference>
<dbReference type="FunFam" id="3.40.50.620:FF:000019">
    <property type="entry name" value="Argininosuccinate synthase"/>
    <property type="match status" value="1"/>
</dbReference>
<dbReference type="Pfam" id="PF00764">
    <property type="entry name" value="Arginosuc_synth"/>
    <property type="match status" value="1"/>
</dbReference>
<evidence type="ECO:0000256" key="8">
    <source>
        <dbReference type="ARBA" id="ARBA00022741"/>
    </source>
</evidence>
<dbReference type="AlphaFoldDB" id="A0A9W7YC10"/>
<dbReference type="InterPro" id="IPR001518">
    <property type="entry name" value="Arginosuc_synth"/>
</dbReference>
<dbReference type="SUPFAM" id="SSF69864">
    <property type="entry name" value="Argininosuccinate synthetase, C-terminal domain"/>
    <property type="match status" value="1"/>
</dbReference>
<evidence type="ECO:0000256" key="10">
    <source>
        <dbReference type="ARBA" id="ARBA00029916"/>
    </source>
</evidence>
<dbReference type="InterPro" id="IPR023434">
    <property type="entry name" value="Arginosuc_synth_type_1_subfam"/>
</dbReference>
<dbReference type="InterPro" id="IPR024074">
    <property type="entry name" value="AS_cat/multimer_dom_body"/>
</dbReference>
<accession>A0A9W7YC10</accession>
<keyword evidence="9" id="KW-0067">ATP-binding</keyword>
<evidence type="ECO:0000256" key="6">
    <source>
        <dbReference type="ARBA" id="ARBA00022598"/>
    </source>
</evidence>
<dbReference type="CDD" id="cd01999">
    <property type="entry name" value="ASS"/>
    <property type="match status" value="1"/>
</dbReference>
<dbReference type="GO" id="GO:0000050">
    <property type="term" value="P:urea cycle"/>
    <property type="evidence" value="ECO:0007669"/>
    <property type="project" value="TreeGrafter"/>
</dbReference>
<dbReference type="PANTHER" id="PTHR11587:SF2">
    <property type="entry name" value="ARGININOSUCCINATE SYNTHASE"/>
    <property type="match status" value="1"/>
</dbReference>
<keyword evidence="8" id="KW-0547">Nucleotide-binding</keyword>
<keyword evidence="15" id="KW-1185">Reference proteome</keyword>
<dbReference type="Proteomes" id="UP001143981">
    <property type="component" value="Unassembled WGS sequence"/>
</dbReference>
<dbReference type="EC" id="6.3.4.5" evidence="3"/>
<evidence type="ECO:0000256" key="3">
    <source>
        <dbReference type="ARBA" id="ARBA00012286"/>
    </source>
</evidence>
<dbReference type="GO" id="GO:0005524">
    <property type="term" value="F:ATP binding"/>
    <property type="evidence" value="ECO:0007669"/>
    <property type="project" value="UniProtKB-KW"/>
</dbReference>
<dbReference type="Gene3D" id="3.40.50.620">
    <property type="entry name" value="HUPs"/>
    <property type="match status" value="1"/>
</dbReference>
<comment type="subunit">
    <text evidence="2">Homotetramer.</text>
</comment>
<reference evidence="14" key="1">
    <citation type="submission" date="2022-07" db="EMBL/GenBank/DDBJ databases">
        <title>Phylogenomic reconstructions and comparative analyses of Kickxellomycotina fungi.</title>
        <authorList>
            <person name="Reynolds N.K."/>
            <person name="Stajich J.E."/>
            <person name="Barry K."/>
            <person name="Grigoriev I.V."/>
            <person name="Crous P."/>
            <person name="Smith M.E."/>
        </authorList>
    </citation>
    <scope>NUCLEOTIDE SEQUENCE</scope>
    <source>
        <strain evidence="14">BCRC 34381</strain>
    </source>
</reference>
<evidence type="ECO:0000256" key="11">
    <source>
        <dbReference type="ARBA" id="ARBA00060987"/>
    </source>
</evidence>
<gene>
    <name evidence="14" type="primary">ARG1</name>
    <name evidence="14" type="ORF">LPJ61_003109</name>
</gene>
<dbReference type="InterPro" id="IPR048268">
    <property type="entry name" value="Arginosuc_syn_C"/>
</dbReference>